<keyword evidence="1" id="KW-1185">Reference proteome</keyword>
<evidence type="ECO:0000313" key="2">
    <source>
        <dbReference type="WBParaSite" id="MhA1_Contig379.frz3.gene1"/>
    </source>
</evidence>
<accession>A0A1I8BQI6</accession>
<evidence type="ECO:0000313" key="1">
    <source>
        <dbReference type="Proteomes" id="UP000095281"/>
    </source>
</evidence>
<dbReference type="AlphaFoldDB" id="A0A1I8BQI6"/>
<sequence>MDIKYDENTEGTWQFILEINDKIEIKNIDLIINYNDTNNLINNLSILNSNNERNNNRFIPYFFAKIDFELSKVSKYNIETSDDIETSEININGMKFVMKTKNEIPYKLTKLIFFLNPEGPRKILKRNKIKGNPKNDNFIDLAVIKGNRIEENMEYSNIEICLKFENPGNYYIIVKSIILYSKNFDKERLIARNLFPVLFDLYDQIIWFRFPIKVKEANKEKCVTKLFWKIDGKEKTLIQNLRKFISIVVTKESKTELEDDKMTFHNESLLIKYPNYEFVAAIYPSISEGVYEFYTDEDGITKEKEKMNEAENNIFNFYKNKEENPNKKRKLF</sequence>
<reference evidence="2" key="1">
    <citation type="submission" date="2016-11" db="UniProtKB">
        <authorList>
            <consortium name="WormBaseParasite"/>
        </authorList>
    </citation>
    <scope>IDENTIFICATION</scope>
</reference>
<organism evidence="1 2">
    <name type="scientific">Meloidogyne hapla</name>
    <name type="common">Root-knot nematode worm</name>
    <dbReference type="NCBI Taxonomy" id="6305"/>
    <lineage>
        <taxon>Eukaryota</taxon>
        <taxon>Metazoa</taxon>
        <taxon>Ecdysozoa</taxon>
        <taxon>Nematoda</taxon>
        <taxon>Chromadorea</taxon>
        <taxon>Rhabditida</taxon>
        <taxon>Tylenchina</taxon>
        <taxon>Tylenchomorpha</taxon>
        <taxon>Tylenchoidea</taxon>
        <taxon>Meloidogynidae</taxon>
        <taxon>Meloidogyninae</taxon>
        <taxon>Meloidogyne</taxon>
    </lineage>
</organism>
<protein>
    <submittedName>
        <fullName evidence="2">Uncharacterized protein</fullName>
    </submittedName>
</protein>
<proteinExistence type="predicted"/>
<dbReference type="WBParaSite" id="MhA1_Contig379.frz3.gene1">
    <property type="protein sequence ID" value="MhA1_Contig379.frz3.gene1"/>
    <property type="gene ID" value="MhA1_Contig379.frz3.gene1"/>
</dbReference>
<name>A0A1I8BQI6_MELHA</name>
<dbReference type="Proteomes" id="UP000095281">
    <property type="component" value="Unplaced"/>
</dbReference>